<dbReference type="Proteomes" id="UP000027920">
    <property type="component" value="Unassembled WGS sequence"/>
</dbReference>
<keyword evidence="6" id="KW-1185">Reference proteome</keyword>
<feature type="region of interest" description="Disordered" evidence="3">
    <location>
        <begin position="423"/>
        <end position="489"/>
    </location>
</feature>
<dbReference type="AlphaFoldDB" id="A0A072NX06"/>
<reference evidence="5 6" key="1">
    <citation type="submission" date="2013-03" db="EMBL/GenBank/DDBJ databases">
        <title>The Genome Sequence of Exophiala aquamarina CBS 119918.</title>
        <authorList>
            <consortium name="The Broad Institute Genomics Platform"/>
            <person name="Cuomo C."/>
            <person name="de Hoog S."/>
            <person name="Gorbushina A."/>
            <person name="Walker B."/>
            <person name="Young S.K."/>
            <person name="Zeng Q."/>
            <person name="Gargeya S."/>
            <person name="Fitzgerald M."/>
            <person name="Haas B."/>
            <person name="Abouelleil A."/>
            <person name="Allen A.W."/>
            <person name="Alvarado L."/>
            <person name="Arachchi H.M."/>
            <person name="Berlin A.M."/>
            <person name="Chapman S.B."/>
            <person name="Gainer-Dewar J."/>
            <person name="Goldberg J."/>
            <person name="Griggs A."/>
            <person name="Gujja S."/>
            <person name="Hansen M."/>
            <person name="Howarth C."/>
            <person name="Imamovic A."/>
            <person name="Ireland A."/>
            <person name="Larimer J."/>
            <person name="McCowan C."/>
            <person name="Murphy C."/>
            <person name="Pearson M."/>
            <person name="Poon T.W."/>
            <person name="Priest M."/>
            <person name="Roberts A."/>
            <person name="Saif S."/>
            <person name="Shea T."/>
            <person name="Sisk P."/>
            <person name="Sykes S."/>
            <person name="Wortman J."/>
            <person name="Nusbaum C."/>
            <person name="Birren B."/>
        </authorList>
    </citation>
    <scope>NUCLEOTIDE SEQUENCE [LARGE SCALE GENOMIC DNA]</scope>
    <source>
        <strain evidence="5 6">CBS 119918</strain>
    </source>
</reference>
<dbReference type="GO" id="GO:0005654">
    <property type="term" value="C:nucleoplasm"/>
    <property type="evidence" value="ECO:0007669"/>
    <property type="project" value="TreeGrafter"/>
</dbReference>
<dbReference type="Gene3D" id="1.25.40.10">
    <property type="entry name" value="Tetratricopeptide repeat domain"/>
    <property type="match status" value="1"/>
</dbReference>
<dbReference type="Pfam" id="PF10516">
    <property type="entry name" value="SHNi-TPR"/>
    <property type="match status" value="1"/>
</dbReference>
<dbReference type="InterPro" id="IPR019544">
    <property type="entry name" value="Tetratricopeptide_SHNi-TPR_dom"/>
</dbReference>
<dbReference type="VEuPathDB" id="FungiDB:A1O9_11757"/>
<dbReference type="SUPFAM" id="SSF48452">
    <property type="entry name" value="TPR-like"/>
    <property type="match status" value="1"/>
</dbReference>
<sequence>MSTDNKTKQAEQLAATSEPPAEMSTRDRLADLIAKATAKYAVKHYSEAAELFSQAAELQTELNGEMAPENADLLYSYGKCLYFLAQQTSSVLGGTAASAQLSSGKEKKAAKKRSANGATHIESSTIGQSSKTGVYQPADTLPNVGDVVPELDVKAGDNTEEPSDKPYFQISGDDAGWDESDDSDADKDPGAEEEEEDDDDFATAYELLDLARVLYLKKLDQAEESALEESDKGKYVASIDLTPEVKELKGRVADIYDLQAEVSLEGEKYAAAVVDLKACLALREELEPPESSILAECHYKLSLGLEFSSQSQQRDQDGNPVGEISIDWDIRNEAVAQQEKAIDCCKLRVSKEIKALETLEPGPQKDKAMAQVEDVQEMIGEMDVRLAELRKPPVNVKAETEEQMFKEQISGVLGSILGSGATEEQKKEKLAQVSEKANDLSGLVKRKKPKATQASGGDSGFGSSASTPAAAPVLAEGSSRTATKPSKRKVNFVDEVEDLETGKKAKVEDAEDSGL</sequence>
<feature type="domain" description="Tetratricopeptide SHNi-TPR" evidence="4">
    <location>
        <begin position="253"/>
        <end position="290"/>
    </location>
</feature>
<dbReference type="GO" id="GO:0034080">
    <property type="term" value="P:CENP-A containing chromatin assembly"/>
    <property type="evidence" value="ECO:0007669"/>
    <property type="project" value="TreeGrafter"/>
</dbReference>
<dbReference type="HOGENOM" id="CLU_028900_1_0_1"/>
<keyword evidence="1" id="KW-0677">Repeat</keyword>
<comment type="caution">
    <text evidence="5">The sequence shown here is derived from an EMBL/GenBank/DDBJ whole genome shotgun (WGS) entry which is preliminary data.</text>
</comment>
<accession>A0A072NX06</accession>
<dbReference type="RefSeq" id="XP_013254721.1">
    <property type="nucleotide sequence ID" value="XM_013399267.1"/>
</dbReference>
<evidence type="ECO:0000259" key="4">
    <source>
        <dbReference type="Pfam" id="PF10516"/>
    </source>
</evidence>
<dbReference type="PANTHER" id="PTHR15081:SF1">
    <property type="entry name" value="NUCLEAR AUTOANTIGENIC SPERM PROTEIN"/>
    <property type="match status" value="1"/>
</dbReference>
<dbReference type="GeneID" id="25286654"/>
<feature type="compositionally biased region" description="Acidic residues" evidence="3">
    <location>
        <begin position="175"/>
        <end position="201"/>
    </location>
</feature>
<evidence type="ECO:0000256" key="1">
    <source>
        <dbReference type="ARBA" id="ARBA00022737"/>
    </source>
</evidence>
<dbReference type="InterPro" id="IPR011990">
    <property type="entry name" value="TPR-like_helical_dom_sf"/>
</dbReference>
<dbReference type="GO" id="GO:0006335">
    <property type="term" value="P:DNA replication-dependent chromatin assembly"/>
    <property type="evidence" value="ECO:0007669"/>
    <property type="project" value="TreeGrafter"/>
</dbReference>
<name>A0A072NX06_9EURO</name>
<evidence type="ECO:0000313" key="6">
    <source>
        <dbReference type="Proteomes" id="UP000027920"/>
    </source>
</evidence>
<dbReference type="EMBL" id="AMGV01000019">
    <property type="protein sequence ID" value="KEF52131.1"/>
    <property type="molecule type" value="Genomic_DNA"/>
</dbReference>
<dbReference type="OrthoDB" id="5587616at2759"/>
<evidence type="ECO:0000256" key="3">
    <source>
        <dbReference type="SAM" id="MobiDB-lite"/>
    </source>
</evidence>
<evidence type="ECO:0000256" key="2">
    <source>
        <dbReference type="ARBA" id="ARBA00022803"/>
    </source>
</evidence>
<proteinExistence type="predicted"/>
<keyword evidence="2" id="KW-0802">TPR repeat</keyword>
<feature type="region of interest" description="Disordered" evidence="3">
    <location>
        <begin position="100"/>
        <end position="201"/>
    </location>
</feature>
<feature type="region of interest" description="Disordered" evidence="3">
    <location>
        <begin position="1"/>
        <end position="26"/>
    </location>
</feature>
<dbReference type="InterPro" id="IPR051730">
    <property type="entry name" value="NASP-like"/>
</dbReference>
<dbReference type="GO" id="GO:0042393">
    <property type="term" value="F:histone binding"/>
    <property type="evidence" value="ECO:0007669"/>
    <property type="project" value="TreeGrafter"/>
</dbReference>
<feature type="compositionally biased region" description="Polar residues" evidence="3">
    <location>
        <begin position="121"/>
        <end position="133"/>
    </location>
</feature>
<protein>
    <recommendedName>
        <fullName evidence="4">Tetratricopeptide SHNi-TPR domain-containing protein</fullName>
    </recommendedName>
</protein>
<dbReference type="PANTHER" id="PTHR15081">
    <property type="entry name" value="NUCLEAR AUTOANTIGENIC SPERM PROTEIN NASP -RELATED"/>
    <property type="match status" value="1"/>
</dbReference>
<evidence type="ECO:0000313" key="5">
    <source>
        <dbReference type="EMBL" id="KEF52131.1"/>
    </source>
</evidence>
<dbReference type="STRING" id="1182545.A0A072NX06"/>
<organism evidence="5 6">
    <name type="scientific">Exophiala aquamarina CBS 119918</name>
    <dbReference type="NCBI Taxonomy" id="1182545"/>
    <lineage>
        <taxon>Eukaryota</taxon>
        <taxon>Fungi</taxon>
        <taxon>Dikarya</taxon>
        <taxon>Ascomycota</taxon>
        <taxon>Pezizomycotina</taxon>
        <taxon>Eurotiomycetes</taxon>
        <taxon>Chaetothyriomycetidae</taxon>
        <taxon>Chaetothyriales</taxon>
        <taxon>Herpotrichiellaceae</taxon>
        <taxon>Exophiala</taxon>
    </lineage>
</organism>
<gene>
    <name evidence="5" type="ORF">A1O9_11757</name>
</gene>